<keyword evidence="3" id="KW-1185">Reference proteome</keyword>
<dbReference type="InterPro" id="IPR006059">
    <property type="entry name" value="SBP"/>
</dbReference>
<comment type="caution">
    <text evidence="2">The sequence shown here is derived from an EMBL/GenBank/DDBJ whole genome shotgun (WGS) entry which is preliminary data.</text>
</comment>
<keyword evidence="1" id="KW-0732">Signal</keyword>
<accession>A0ABW0NT02</accession>
<evidence type="ECO:0000313" key="3">
    <source>
        <dbReference type="Proteomes" id="UP001596039"/>
    </source>
</evidence>
<sequence>MTLMRRGSGIRRIATVVAAAALIGGGLAACSTGTSGGSGSSSDLDAALKAGGTITYWSWTPSAKAQVAAFEKAYPKVTVKLVNAGTGNDEYTKLQNTVKAGSGAPDVAQIEYYALPQFALSGALADLKSYGLDSLQSHYTASTWNSVSIGGKLYGLPQDSGPMAMFYNKKVFDQYGLAVPTTWDEYIADAKKLTAADPTKFITADTGDAGFTTSMIWQAGGRPFTVSGSDVTLNLADSGTKKWTNTWNQLLQGHLLSTIPAWGDEWYKGLGNGTIATLITGAWMPGVLESSVTAASGDWRVAPIPTYDGKAVTAENGGGGQSVLKQSKNPALAAAFLRWLNSDPTSIKTFLASGGFPSTVAELKASSFADQSVAYFGGQKINQVLGDAASTVATGWSYLPYQVYANSIFGDTVGQAYSSSSDLNAGLSTWQSQLLSYGKQQGFTVKAG</sequence>
<protein>
    <submittedName>
        <fullName evidence="2">ABC transporter substrate-binding protein</fullName>
    </submittedName>
</protein>
<organism evidence="2 3">
    <name type="scientific">Lysinimonas soli</name>
    <dbReference type="NCBI Taxonomy" id="1074233"/>
    <lineage>
        <taxon>Bacteria</taxon>
        <taxon>Bacillati</taxon>
        <taxon>Actinomycetota</taxon>
        <taxon>Actinomycetes</taxon>
        <taxon>Micrococcales</taxon>
        <taxon>Microbacteriaceae</taxon>
        <taxon>Lysinimonas</taxon>
    </lineage>
</organism>
<name>A0ABW0NT02_9MICO</name>
<evidence type="ECO:0000256" key="1">
    <source>
        <dbReference type="SAM" id="SignalP"/>
    </source>
</evidence>
<dbReference type="PROSITE" id="PS51257">
    <property type="entry name" value="PROKAR_LIPOPROTEIN"/>
    <property type="match status" value="1"/>
</dbReference>
<gene>
    <name evidence="2" type="ORF">ACFPJ4_07065</name>
</gene>
<dbReference type="PANTHER" id="PTHR43649">
    <property type="entry name" value="ARABINOSE-BINDING PROTEIN-RELATED"/>
    <property type="match status" value="1"/>
</dbReference>
<dbReference type="RefSeq" id="WP_386739659.1">
    <property type="nucleotide sequence ID" value="NZ_JBHSMG010000001.1"/>
</dbReference>
<dbReference type="CDD" id="cd13585">
    <property type="entry name" value="PBP2_TMBP_like"/>
    <property type="match status" value="1"/>
</dbReference>
<evidence type="ECO:0000313" key="2">
    <source>
        <dbReference type="EMBL" id="MFC5501999.1"/>
    </source>
</evidence>
<reference evidence="3" key="1">
    <citation type="journal article" date="2019" name="Int. J. Syst. Evol. Microbiol.">
        <title>The Global Catalogue of Microorganisms (GCM) 10K type strain sequencing project: providing services to taxonomists for standard genome sequencing and annotation.</title>
        <authorList>
            <consortium name="The Broad Institute Genomics Platform"/>
            <consortium name="The Broad Institute Genome Sequencing Center for Infectious Disease"/>
            <person name="Wu L."/>
            <person name="Ma J."/>
        </authorList>
    </citation>
    <scope>NUCLEOTIDE SEQUENCE [LARGE SCALE GENOMIC DNA]</scope>
    <source>
        <strain evidence="3">CGMCC 4.6997</strain>
    </source>
</reference>
<dbReference type="Proteomes" id="UP001596039">
    <property type="component" value="Unassembled WGS sequence"/>
</dbReference>
<proteinExistence type="predicted"/>
<dbReference type="PANTHER" id="PTHR43649:SF14">
    <property type="entry name" value="BLR3389 PROTEIN"/>
    <property type="match status" value="1"/>
</dbReference>
<dbReference type="SUPFAM" id="SSF53850">
    <property type="entry name" value="Periplasmic binding protein-like II"/>
    <property type="match status" value="1"/>
</dbReference>
<dbReference type="EMBL" id="JBHSMG010000001">
    <property type="protein sequence ID" value="MFC5501999.1"/>
    <property type="molecule type" value="Genomic_DNA"/>
</dbReference>
<dbReference type="Gene3D" id="3.40.190.10">
    <property type="entry name" value="Periplasmic binding protein-like II"/>
    <property type="match status" value="3"/>
</dbReference>
<dbReference type="Pfam" id="PF01547">
    <property type="entry name" value="SBP_bac_1"/>
    <property type="match status" value="1"/>
</dbReference>
<dbReference type="InterPro" id="IPR050490">
    <property type="entry name" value="Bact_solute-bd_prot1"/>
</dbReference>
<feature type="signal peptide" evidence="1">
    <location>
        <begin position="1"/>
        <end position="28"/>
    </location>
</feature>
<feature type="chain" id="PRO_5047500811" evidence="1">
    <location>
        <begin position="29"/>
        <end position="448"/>
    </location>
</feature>